<dbReference type="AlphaFoldDB" id="A0A0E9XEN0"/>
<organism evidence="1">
    <name type="scientific">Anguilla anguilla</name>
    <name type="common">European freshwater eel</name>
    <name type="synonym">Muraena anguilla</name>
    <dbReference type="NCBI Taxonomy" id="7936"/>
    <lineage>
        <taxon>Eukaryota</taxon>
        <taxon>Metazoa</taxon>
        <taxon>Chordata</taxon>
        <taxon>Craniata</taxon>
        <taxon>Vertebrata</taxon>
        <taxon>Euteleostomi</taxon>
        <taxon>Actinopterygii</taxon>
        <taxon>Neopterygii</taxon>
        <taxon>Teleostei</taxon>
        <taxon>Anguilliformes</taxon>
        <taxon>Anguillidae</taxon>
        <taxon>Anguilla</taxon>
    </lineage>
</organism>
<accession>A0A0E9XEN0</accession>
<sequence length="81" mass="8932">MAGLADVLLIHPYSSHLSPVHLLQQGQRIGHQDLLTALMKQDLQVVVLQDLDQRVSEVGDLHALLDTTDEDYGVHVSPDVI</sequence>
<evidence type="ECO:0000313" key="1">
    <source>
        <dbReference type="EMBL" id="JAI00149.1"/>
    </source>
</evidence>
<name>A0A0E9XEN0_ANGAN</name>
<reference evidence="1" key="2">
    <citation type="journal article" date="2015" name="Fish Shellfish Immunol.">
        <title>Early steps in the European eel (Anguilla anguilla)-Vibrio vulnificus interaction in the gills: Role of the RtxA13 toxin.</title>
        <authorList>
            <person name="Callol A."/>
            <person name="Pajuelo D."/>
            <person name="Ebbesson L."/>
            <person name="Teles M."/>
            <person name="MacKenzie S."/>
            <person name="Amaro C."/>
        </authorList>
    </citation>
    <scope>NUCLEOTIDE SEQUENCE</scope>
</reference>
<proteinExistence type="predicted"/>
<protein>
    <submittedName>
        <fullName evidence="1">Uncharacterized protein</fullName>
    </submittedName>
</protein>
<reference evidence="1" key="1">
    <citation type="submission" date="2014-11" db="EMBL/GenBank/DDBJ databases">
        <authorList>
            <person name="Amaro Gonzalez C."/>
        </authorList>
    </citation>
    <scope>NUCLEOTIDE SEQUENCE</scope>
</reference>
<dbReference type="EMBL" id="GBXM01008429">
    <property type="protein sequence ID" value="JAI00149.1"/>
    <property type="molecule type" value="Transcribed_RNA"/>
</dbReference>